<dbReference type="AlphaFoldDB" id="Q69L00"/>
<sequence length="85" mass="9414">MTVAAAVESLWPELPTDHLSLMLLCLHPSLTAFASARFSDTSALTPSSRCRLLATRGRRTAQGNGQRWIYRLAEDKGRSWLLLTA</sequence>
<accession>Q69L00</accession>
<evidence type="ECO:0000313" key="1">
    <source>
        <dbReference type="EMBL" id="BAD34117.1"/>
    </source>
</evidence>
<dbReference type="Proteomes" id="UP000000763">
    <property type="component" value="Chromosome 9"/>
</dbReference>
<protein>
    <submittedName>
        <fullName evidence="1">Uncharacterized protein</fullName>
    </submittedName>
</protein>
<gene>
    <name evidence="1" type="primary">P0689B09.35</name>
</gene>
<dbReference type="EMBL" id="AP005886">
    <property type="protein sequence ID" value="BAD34117.1"/>
    <property type="molecule type" value="Genomic_DNA"/>
</dbReference>
<proteinExistence type="predicted"/>
<reference evidence="2" key="2">
    <citation type="journal article" date="2008" name="Nucleic Acids Res.">
        <title>The rice annotation project database (RAP-DB): 2008 update.</title>
        <authorList>
            <consortium name="The rice annotation project (RAP)"/>
        </authorList>
    </citation>
    <scope>GENOME REANNOTATION</scope>
    <source>
        <strain evidence="2">cv. Nipponbare</strain>
    </source>
</reference>
<reference evidence="2" key="1">
    <citation type="journal article" date="2005" name="Nature">
        <title>The map-based sequence of the rice genome.</title>
        <authorList>
            <consortium name="International rice genome sequencing project (IRGSP)"/>
            <person name="Matsumoto T."/>
            <person name="Wu J."/>
            <person name="Kanamori H."/>
            <person name="Katayose Y."/>
            <person name="Fujisawa M."/>
            <person name="Namiki N."/>
            <person name="Mizuno H."/>
            <person name="Yamamoto K."/>
            <person name="Antonio B.A."/>
            <person name="Baba T."/>
            <person name="Sakata K."/>
            <person name="Nagamura Y."/>
            <person name="Aoki H."/>
            <person name="Arikawa K."/>
            <person name="Arita K."/>
            <person name="Bito T."/>
            <person name="Chiden Y."/>
            <person name="Fujitsuka N."/>
            <person name="Fukunaka R."/>
            <person name="Hamada M."/>
            <person name="Harada C."/>
            <person name="Hayashi A."/>
            <person name="Hijishita S."/>
            <person name="Honda M."/>
            <person name="Hosokawa S."/>
            <person name="Ichikawa Y."/>
            <person name="Idonuma A."/>
            <person name="Iijima M."/>
            <person name="Ikeda M."/>
            <person name="Ikeno M."/>
            <person name="Ito K."/>
            <person name="Ito S."/>
            <person name="Ito T."/>
            <person name="Ito Y."/>
            <person name="Ito Y."/>
            <person name="Iwabuchi A."/>
            <person name="Kamiya K."/>
            <person name="Karasawa W."/>
            <person name="Kurita K."/>
            <person name="Katagiri S."/>
            <person name="Kikuta A."/>
            <person name="Kobayashi H."/>
            <person name="Kobayashi N."/>
            <person name="Machita K."/>
            <person name="Maehara T."/>
            <person name="Masukawa M."/>
            <person name="Mizubayashi T."/>
            <person name="Mukai Y."/>
            <person name="Nagasaki H."/>
            <person name="Nagata Y."/>
            <person name="Naito S."/>
            <person name="Nakashima M."/>
            <person name="Nakama Y."/>
            <person name="Nakamichi Y."/>
            <person name="Nakamura M."/>
            <person name="Meguro A."/>
            <person name="Negishi M."/>
            <person name="Ohta I."/>
            <person name="Ohta T."/>
            <person name="Okamoto M."/>
            <person name="Ono N."/>
            <person name="Saji S."/>
            <person name="Sakaguchi M."/>
            <person name="Sakai K."/>
            <person name="Shibata M."/>
            <person name="Shimokawa T."/>
            <person name="Song J."/>
            <person name="Takazaki Y."/>
            <person name="Terasawa K."/>
            <person name="Tsugane M."/>
            <person name="Tsuji K."/>
            <person name="Ueda S."/>
            <person name="Waki K."/>
            <person name="Yamagata H."/>
            <person name="Yamamoto M."/>
            <person name="Yamamoto S."/>
            <person name="Yamane H."/>
            <person name="Yoshiki S."/>
            <person name="Yoshihara R."/>
            <person name="Yukawa K."/>
            <person name="Zhong H."/>
            <person name="Yano M."/>
            <person name="Yuan Q."/>
            <person name="Ouyang S."/>
            <person name="Liu J."/>
            <person name="Jones K.M."/>
            <person name="Gansberger K."/>
            <person name="Moffat K."/>
            <person name="Hill J."/>
            <person name="Bera J."/>
            <person name="Fadrosh D."/>
            <person name="Jin S."/>
            <person name="Johri S."/>
            <person name="Kim M."/>
            <person name="Overton L."/>
            <person name="Reardon M."/>
            <person name="Tsitrin T."/>
            <person name="Vuong H."/>
            <person name="Weaver B."/>
            <person name="Ciecko A."/>
            <person name="Tallon L."/>
            <person name="Jackson J."/>
            <person name="Pai G."/>
            <person name="Aken S.V."/>
            <person name="Utterback T."/>
            <person name="Reidmuller S."/>
            <person name="Feldblyum T."/>
            <person name="Hsiao J."/>
            <person name="Zismann V."/>
            <person name="Iobst S."/>
            <person name="de Vazeille A.R."/>
            <person name="Buell C.R."/>
            <person name="Ying K."/>
            <person name="Li Y."/>
            <person name="Lu T."/>
            <person name="Huang Y."/>
            <person name="Zhao Q."/>
            <person name="Feng Q."/>
            <person name="Zhang L."/>
            <person name="Zhu J."/>
            <person name="Weng Q."/>
            <person name="Mu J."/>
            <person name="Lu Y."/>
            <person name="Fan D."/>
            <person name="Liu Y."/>
            <person name="Guan J."/>
            <person name="Zhang Y."/>
            <person name="Yu S."/>
            <person name="Liu X."/>
            <person name="Zhang Y."/>
            <person name="Hong G."/>
            <person name="Han B."/>
            <person name="Choisne N."/>
            <person name="Demange N."/>
            <person name="Orjeda G."/>
            <person name="Samain S."/>
            <person name="Cattolico L."/>
            <person name="Pelletier E."/>
            <person name="Couloux A."/>
            <person name="Segurens B."/>
            <person name="Wincker P."/>
            <person name="D'Hont A."/>
            <person name="Scarpelli C."/>
            <person name="Weissenbach J."/>
            <person name="Salanoubat M."/>
            <person name="Quetier F."/>
            <person name="Yu Y."/>
            <person name="Kim H.R."/>
            <person name="Rambo T."/>
            <person name="Currie J."/>
            <person name="Collura K."/>
            <person name="Luo M."/>
            <person name="Yang T."/>
            <person name="Ammiraju J.S.S."/>
            <person name="Engler F."/>
            <person name="Soderlund C."/>
            <person name="Wing R.A."/>
            <person name="Palmer L.E."/>
            <person name="de la Bastide M."/>
            <person name="Spiegel L."/>
            <person name="Nascimento L."/>
            <person name="Zutavern T."/>
            <person name="O'Shaughnessy A."/>
            <person name="Dike S."/>
            <person name="Dedhia N."/>
            <person name="Preston R."/>
            <person name="Balija V."/>
            <person name="McCombie W.R."/>
            <person name="Chow T."/>
            <person name="Chen H."/>
            <person name="Chung M."/>
            <person name="Chen C."/>
            <person name="Shaw J."/>
            <person name="Wu H."/>
            <person name="Hsiao K."/>
            <person name="Chao Y."/>
            <person name="Chu M."/>
            <person name="Cheng C."/>
            <person name="Hour A."/>
            <person name="Lee P."/>
            <person name="Lin S."/>
            <person name="Lin Y."/>
            <person name="Liou J."/>
            <person name="Liu S."/>
            <person name="Hsing Y."/>
            <person name="Raghuvanshi S."/>
            <person name="Mohanty A."/>
            <person name="Bharti A.K."/>
            <person name="Gaur A."/>
            <person name="Gupta V."/>
            <person name="Kumar D."/>
            <person name="Ravi V."/>
            <person name="Vij S."/>
            <person name="Kapur A."/>
            <person name="Khurana P."/>
            <person name="Khurana P."/>
            <person name="Khurana J.P."/>
            <person name="Tyagi A.K."/>
            <person name="Gaikwad K."/>
            <person name="Singh A."/>
            <person name="Dalal V."/>
            <person name="Srivastava S."/>
            <person name="Dixit A."/>
            <person name="Pal A.K."/>
            <person name="Ghazi I.A."/>
            <person name="Yadav M."/>
            <person name="Pandit A."/>
            <person name="Bhargava A."/>
            <person name="Sureshbabu K."/>
            <person name="Batra K."/>
            <person name="Sharma T.R."/>
            <person name="Mohapatra T."/>
            <person name="Singh N.K."/>
            <person name="Messing J."/>
            <person name="Nelson A.B."/>
            <person name="Fuks G."/>
            <person name="Kavchok S."/>
            <person name="Keizer G."/>
            <person name="Linton E."/>
            <person name="Llaca V."/>
            <person name="Song R."/>
            <person name="Tanyolac B."/>
            <person name="Young S."/>
            <person name="Ho-Il K."/>
            <person name="Hahn J.H."/>
            <person name="Sangsakoo G."/>
            <person name="Vanavichit A."/>
            <person name="de Mattos Luiz.A.T."/>
            <person name="Zimmer P.D."/>
            <person name="Malone G."/>
            <person name="Dellagostin O."/>
            <person name="de Oliveira A.C."/>
            <person name="Bevan M."/>
            <person name="Bancroft I."/>
            <person name="Minx P."/>
            <person name="Cordum H."/>
            <person name="Wilson R."/>
            <person name="Cheng Z."/>
            <person name="Jin W."/>
            <person name="Jiang J."/>
            <person name="Leong S.A."/>
            <person name="Iwama H."/>
            <person name="Gojobori T."/>
            <person name="Itoh T."/>
            <person name="Niimura Y."/>
            <person name="Fujii Y."/>
            <person name="Habara T."/>
            <person name="Sakai H."/>
            <person name="Sato Y."/>
            <person name="Wilson G."/>
            <person name="Kumar K."/>
            <person name="McCouch S."/>
            <person name="Juretic N."/>
            <person name="Hoen D."/>
            <person name="Wright S."/>
            <person name="Bruskiewich R."/>
            <person name="Bureau T."/>
            <person name="Miyao A."/>
            <person name="Hirochika H."/>
            <person name="Nishikawa T."/>
            <person name="Kadowaki K."/>
            <person name="Sugiura M."/>
            <person name="Burr B."/>
            <person name="Sasaki T."/>
        </authorList>
    </citation>
    <scope>NUCLEOTIDE SEQUENCE [LARGE SCALE GENOMIC DNA]</scope>
    <source>
        <strain evidence="2">cv. Nipponbare</strain>
    </source>
</reference>
<evidence type="ECO:0000313" key="2">
    <source>
        <dbReference type="Proteomes" id="UP000000763"/>
    </source>
</evidence>
<organism evidence="1 2">
    <name type="scientific">Oryza sativa subsp. japonica</name>
    <name type="common">Rice</name>
    <dbReference type="NCBI Taxonomy" id="39947"/>
    <lineage>
        <taxon>Eukaryota</taxon>
        <taxon>Viridiplantae</taxon>
        <taxon>Streptophyta</taxon>
        <taxon>Embryophyta</taxon>
        <taxon>Tracheophyta</taxon>
        <taxon>Spermatophyta</taxon>
        <taxon>Magnoliopsida</taxon>
        <taxon>Liliopsida</taxon>
        <taxon>Poales</taxon>
        <taxon>Poaceae</taxon>
        <taxon>BOP clade</taxon>
        <taxon>Oryzoideae</taxon>
        <taxon>Oryzeae</taxon>
        <taxon>Oryzinae</taxon>
        <taxon>Oryza</taxon>
        <taxon>Oryza sativa</taxon>
    </lineage>
</organism>
<name>Q69L00_ORYSJ</name>